<dbReference type="GO" id="GO:0003735">
    <property type="term" value="F:structural constituent of ribosome"/>
    <property type="evidence" value="ECO:0007669"/>
    <property type="project" value="InterPro"/>
</dbReference>
<dbReference type="InterPro" id="IPR018268">
    <property type="entry name" value="Ribosomal_uS10_CS"/>
</dbReference>
<evidence type="ECO:0000313" key="7">
    <source>
        <dbReference type="Proteomes" id="UP000265962"/>
    </source>
</evidence>
<dbReference type="InterPro" id="IPR027486">
    <property type="entry name" value="Ribosomal_uS10_dom"/>
</dbReference>
<dbReference type="RefSeq" id="WP_119715897.1">
    <property type="nucleotide sequence ID" value="NZ_OMOH01000006.1"/>
</dbReference>
<dbReference type="InterPro" id="IPR036838">
    <property type="entry name" value="Ribosomal_uS10_dom_sf"/>
</dbReference>
<evidence type="ECO:0000256" key="2">
    <source>
        <dbReference type="ARBA" id="ARBA00022980"/>
    </source>
</evidence>
<dbReference type="EMBL" id="OMOH01000006">
    <property type="protein sequence ID" value="SPF68749.1"/>
    <property type="molecule type" value="Genomic_DNA"/>
</dbReference>
<dbReference type="OrthoDB" id="9804464at2"/>
<dbReference type="PROSITE" id="PS00361">
    <property type="entry name" value="RIBOSOMAL_S10"/>
    <property type="match status" value="1"/>
</dbReference>
<dbReference type="GO" id="GO:1990904">
    <property type="term" value="C:ribonucleoprotein complex"/>
    <property type="evidence" value="ECO:0007669"/>
    <property type="project" value="UniProtKB-KW"/>
</dbReference>
<evidence type="ECO:0000313" key="6">
    <source>
        <dbReference type="EMBL" id="SPF68749.1"/>
    </source>
</evidence>
<reference evidence="7" key="1">
    <citation type="submission" date="2018-02" db="EMBL/GenBank/DDBJ databases">
        <authorList>
            <person name="Hornung B."/>
        </authorList>
    </citation>
    <scope>NUCLEOTIDE SEQUENCE [LARGE SCALE GENOMIC DNA]</scope>
</reference>
<keyword evidence="7" id="KW-1185">Reference proteome</keyword>
<dbReference type="InterPro" id="IPR001848">
    <property type="entry name" value="Ribosomal_uS10"/>
</dbReference>
<organism evidence="6 7">
    <name type="scientific">Propionibacterium ruminifibrarum</name>
    <dbReference type="NCBI Taxonomy" id="1962131"/>
    <lineage>
        <taxon>Bacteria</taxon>
        <taxon>Bacillati</taxon>
        <taxon>Actinomycetota</taxon>
        <taxon>Actinomycetes</taxon>
        <taxon>Propionibacteriales</taxon>
        <taxon>Propionibacteriaceae</taxon>
        <taxon>Propionibacterium</taxon>
    </lineage>
</organism>
<evidence type="ECO:0000256" key="1">
    <source>
        <dbReference type="ARBA" id="ARBA00007102"/>
    </source>
</evidence>
<keyword evidence="2 4" id="KW-0689">Ribosomal protein</keyword>
<dbReference type="GO" id="GO:0006412">
    <property type="term" value="P:translation"/>
    <property type="evidence" value="ECO:0007669"/>
    <property type="project" value="UniProtKB-UniRule"/>
</dbReference>
<dbReference type="FunFam" id="3.30.70.600:FF:000001">
    <property type="entry name" value="30S ribosomal protein S10"/>
    <property type="match status" value="1"/>
</dbReference>
<protein>
    <recommendedName>
        <fullName evidence="4">Small ribosomal subunit protein uS10</fullName>
    </recommendedName>
</protein>
<comment type="subunit">
    <text evidence="4">Part of the 30S ribosomal subunit.</text>
</comment>
<keyword evidence="3 4" id="KW-0687">Ribonucleoprotein</keyword>
<evidence type="ECO:0000256" key="3">
    <source>
        <dbReference type="ARBA" id="ARBA00023274"/>
    </source>
</evidence>
<dbReference type="PANTHER" id="PTHR11700">
    <property type="entry name" value="30S RIBOSOMAL PROTEIN S10 FAMILY MEMBER"/>
    <property type="match status" value="1"/>
</dbReference>
<comment type="function">
    <text evidence="4">Involved in the binding of tRNA to the ribosomes.</text>
</comment>
<name>A0A375I4Q6_9ACTN</name>
<dbReference type="AlphaFoldDB" id="A0A375I4Q6"/>
<comment type="similarity">
    <text evidence="1 4">Belongs to the universal ribosomal protein uS10 family.</text>
</comment>
<dbReference type="GO" id="GO:0005840">
    <property type="term" value="C:ribosome"/>
    <property type="evidence" value="ECO:0007669"/>
    <property type="project" value="UniProtKB-KW"/>
</dbReference>
<dbReference type="NCBIfam" id="NF001861">
    <property type="entry name" value="PRK00596.1"/>
    <property type="match status" value="1"/>
</dbReference>
<proteinExistence type="inferred from homology"/>
<dbReference type="GO" id="GO:0000049">
    <property type="term" value="F:tRNA binding"/>
    <property type="evidence" value="ECO:0007669"/>
    <property type="project" value="UniProtKB-UniRule"/>
</dbReference>
<dbReference type="SUPFAM" id="SSF54999">
    <property type="entry name" value="Ribosomal protein S10"/>
    <property type="match status" value="1"/>
</dbReference>
<accession>A0A375I4Q6</accession>
<dbReference type="Pfam" id="PF00338">
    <property type="entry name" value="Ribosomal_S10"/>
    <property type="match status" value="1"/>
</dbReference>
<dbReference type="HAMAP" id="MF_00508">
    <property type="entry name" value="Ribosomal_uS10"/>
    <property type="match status" value="1"/>
</dbReference>
<dbReference type="PRINTS" id="PR00971">
    <property type="entry name" value="RIBOSOMALS10"/>
</dbReference>
<dbReference type="Gene3D" id="3.30.70.600">
    <property type="entry name" value="Ribosomal protein S10 domain"/>
    <property type="match status" value="1"/>
</dbReference>
<sequence length="103" mass="11753">MAGQKIRIRLRAYDHEVIDSSARKIVDTVTRTGAQVAGPVPLPTEKNVWCVIRSPHKYKDSREHFEMRTHKRLIDILDPTPKTVDSLMRLDLPAGVDIEIKLP</sequence>
<dbReference type="NCBIfam" id="TIGR01049">
    <property type="entry name" value="rpsJ_bact"/>
    <property type="match status" value="1"/>
</dbReference>
<dbReference type="SMART" id="SM01403">
    <property type="entry name" value="Ribosomal_S10"/>
    <property type="match status" value="1"/>
</dbReference>
<evidence type="ECO:0000259" key="5">
    <source>
        <dbReference type="SMART" id="SM01403"/>
    </source>
</evidence>
<gene>
    <name evidence="4" type="primary">rpsJ</name>
    <name evidence="6" type="ORF">PROPJV5_1724</name>
</gene>
<feature type="domain" description="Small ribosomal subunit protein uS10" evidence="5">
    <location>
        <begin position="7"/>
        <end position="101"/>
    </location>
</feature>
<dbReference type="Proteomes" id="UP000265962">
    <property type="component" value="Unassembled WGS sequence"/>
</dbReference>
<evidence type="ECO:0000256" key="4">
    <source>
        <dbReference type="HAMAP-Rule" id="MF_00508"/>
    </source>
</evidence>